<evidence type="ECO:0000256" key="4">
    <source>
        <dbReference type="ARBA" id="ARBA00022801"/>
    </source>
</evidence>
<feature type="DNA-binding region" description="H-T-H motif" evidence="10">
    <location>
        <begin position="28"/>
        <end position="48"/>
    </location>
</feature>
<keyword evidence="4 10" id="KW-0378">Hydrolase</keyword>
<proteinExistence type="inferred from homology"/>
<comment type="caution">
    <text evidence="13">The sequence shown here is derived from an EMBL/GenBank/DDBJ whole genome shotgun (WGS) entry which is preliminary data.</text>
</comment>
<evidence type="ECO:0000256" key="2">
    <source>
        <dbReference type="ARBA" id="ARBA00022705"/>
    </source>
</evidence>
<keyword evidence="9 10" id="KW-0742">SOS response</keyword>
<dbReference type="GO" id="GO:0006508">
    <property type="term" value="P:proteolysis"/>
    <property type="evidence" value="ECO:0007669"/>
    <property type="project" value="InterPro"/>
</dbReference>
<keyword evidence="2 10" id="KW-0235">DNA replication</keyword>
<keyword evidence="14" id="KW-1185">Reference proteome</keyword>
<protein>
    <recommendedName>
        <fullName evidence="10">LexA repressor</fullName>
        <ecNumber evidence="10">3.4.21.88</ecNumber>
    </recommendedName>
</protein>
<dbReference type="InterPro" id="IPR039418">
    <property type="entry name" value="LexA-like"/>
</dbReference>
<dbReference type="Gene3D" id="1.10.10.10">
    <property type="entry name" value="Winged helix-like DNA-binding domain superfamily/Winged helix DNA-binding domain"/>
    <property type="match status" value="1"/>
</dbReference>
<feature type="site" description="Cleavage; by autolysis" evidence="10">
    <location>
        <begin position="84"/>
        <end position="85"/>
    </location>
</feature>
<dbReference type="NCBIfam" id="TIGR00498">
    <property type="entry name" value="lexA"/>
    <property type="match status" value="1"/>
</dbReference>
<evidence type="ECO:0000256" key="10">
    <source>
        <dbReference type="HAMAP-Rule" id="MF_00015"/>
    </source>
</evidence>
<evidence type="ECO:0000256" key="6">
    <source>
        <dbReference type="ARBA" id="ARBA00023125"/>
    </source>
</evidence>
<dbReference type="InterPro" id="IPR036390">
    <property type="entry name" value="WH_DNA-bd_sf"/>
</dbReference>
<dbReference type="EMBL" id="JAMZMM010000552">
    <property type="protein sequence ID" value="MCP2732324.1"/>
    <property type="molecule type" value="Genomic_DNA"/>
</dbReference>
<dbReference type="GO" id="GO:0006260">
    <property type="term" value="P:DNA replication"/>
    <property type="evidence" value="ECO:0007669"/>
    <property type="project" value="UniProtKB-UniRule"/>
</dbReference>
<keyword evidence="6 10" id="KW-0238">DNA-binding</keyword>
<name>A0AAE3GXG0_9CYAN</name>
<evidence type="ECO:0000256" key="5">
    <source>
        <dbReference type="ARBA" id="ARBA00023015"/>
    </source>
</evidence>
<evidence type="ECO:0000259" key="11">
    <source>
        <dbReference type="Pfam" id="PF00717"/>
    </source>
</evidence>
<dbReference type="GO" id="GO:0004252">
    <property type="term" value="F:serine-type endopeptidase activity"/>
    <property type="evidence" value="ECO:0007669"/>
    <property type="project" value="UniProtKB-UniRule"/>
</dbReference>
<keyword evidence="8 10" id="KW-0234">DNA repair</keyword>
<organism evidence="13 14">
    <name type="scientific">Limnofasciculus baicalensis BBK-W-15</name>
    <dbReference type="NCBI Taxonomy" id="2699891"/>
    <lineage>
        <taxon>Bacteria</taxon>
        <taxon>Bacillati</taxon>
        <taxon>Cyanobacteriota</taxon>
        <taxon>Cyanophyceae</taxon>
        <taxon>Coleofasciculales</taxon>
        <taxon>Coleofasciculaceae</taxon>
        <taxon>Limnofasciculus</taxon>
        <taxon>Limnofasciculus baicalensis</taxon>
    </lineage>
</organism>
<dbReference type="InterPro" id="IPR036286">
    <property type="entry name" value="LexA/Signal_pep-like_sf"/>
</dbReference>
<keyword evidence="1 10" id="KW-0678">Repressor</keyword>
<dbReference type="GO" id="GO:0006281">
    <property type="term" value="P:DNA repair"/>
    <property type="evidence" value="ECO:0007669"/>
    <property type="project" value="UniProtKB-UniRule"/>
</dbReference>
<dbReference type="Pfam" id="PF01726">
    <property type="entry name" value="LexA_DNA_bind"/>
    <property type="match status" value="1"/>
</dbReference>
<dbReference type="SUPFAM" id="SSF51306">
    <property type="entry name" value="LexA/Signal peptidase"/>
    <property type="match status" value="1"/>
</dbReference>
<sequence length="210" mass="23353">MEPLTQAQEELYNWLVEYIQTTKHAPSIRQMMRGMNLRSPAPIQSRLEHLRSKGYIDWTEGKARTIRILGTMSTGVPVLGAIAAGGMVEPFTETSEYLDLSCVSSRQGNFALRVTGDSMIEDMIAEGDLVIMCPVPNPKEIKNGQIVAARVEGKGTTLKHFYQEGDRVMLKPANSKYPPIEVMATQVQVQGVLVGVWRDFDPNLKPGGRY</sequence>
<dbReference type="InterPro" id="IPR006199">
    <property type="entry name" value="LexA_DNA-bd_dom"/>
</dbReference>
<comment type="catalytic activity">
    <reaction evidence="10">
        <text>Hydrolysis of Ala-|-Gly bond in repressor LexA.</text>
        <dbReference type="EC" id="3.4.21.88"/>
    </reaction>
</comment>
<dbReference type="InterPro" id="IPR050077">
    <property type="entry name" value="LexA_repressor"/>
</dbReference>
<evidence type="ECO:0000256" key="3">
    <source>
        <dbReference type="ARBA" id="ARBA00022763"/>
    </source>
</evidence>
<evidence type="ECO:0000256" key="8">
    <source>
        <dbReference type="ARBA" id="ARBA00023204"/>
    </source>
</evidence>
<keyword evidence="3 10" id="KW-0227">DNA damage</keyword>
<evidence type="ECO:0000313" key="13">
    <source>
        <dbReference type="EMBL" id="MCP2732324.1"/>
    </source>
</evidence>
<keyword evidence="10" id="KW-0068">Autocatalytic cleavage</keyword>
<feature type="active site" description="For autocatalytic cleavage activity" evidence="10">
    <location>
        <position position="159"/>
    </location>
</feature>
<dbReference type="HAMAP" id="MF_00015">
    <property type="entry name" value="LexA"/>
    <property type="match status" value="1"/>
</dbReference>
<dbReference type="CDD" id="cd06529">
    <property type="entry name" value="S24_LexA-like"/>
    <property type="match status" value="1"/>
</dbReference>
<evidence type="ECO:0000256" key="1">
    <source>
        <dbReference type="ARBA" id="ARBA00022491"/>
    </source>
</evidence>
<feature type="active site" description="For autocatalytic cleavage activity" evidence="10">
    <location>
        <position position="118"/>
    </location>
</feature>
<dbReference type="Proteomes" id="UP001204953">
    <property type="component" value="Unassembled WGS sequence"/>
</dbReference>
<evidence type="ECO:0000259" key="12">
    <source>
        <dbReference type="Pfam" id="PF01726"/>
    </source>
</evidence>
<dbReference type="EC" id="3.4.21.88" evidence="10"/>
<dbReference type="InterPro" id="IPR015927">
    <property type="entry name" value="Peptidase_S24_S26A/B/C"/>
</dbReference>
<dbReference type="GO" id="GO:0009432">
    <property type="term" value="P:SOS response"/>
    <property type="evidence" value="ECO:0007669"/>
    <property type="project" value="UniProtKB-UniRule"/>
</dbReference>
<keyword evidence="5 10" id="KW-0805">Transcription regulation</keyword>
<comment type="similarity">
    <text evidence="10">Belongs to the peptidase S24 family.</text>
</comment>
<evidence type="ECO:0000256" key="9">
    <source>
        <dbReference type="ARBA" id="ARBA00023236"/>
    </source>
</evidence>
<keyword evidence="7 10" id="KW-0804">Transcription</keyword>
<accession>A0AAE3GXG0</accession>
<dbReference type="Pfam" id="PF00717">
    <property type="entry name" value="Peptidase_S24"/>
    <property type="match status" value="1"/>
</dbReference>
<comment type="subunit">
    <text evidence="10">Homodimer.</text>
</comment>
<dbReference type="PANTHER" id="PTHR33516">
    <property type="entry name" value="LEXA REPRESSOR"/>
    <property type="match status" value="1"/>
</dbReference>
<dbReference type="Gene3D" id="2.10.109.10">
    <property type="entry name" value="Umud Fragment, subunit A"/>
    <property type="match status" value="1"/>
</dbReference>
<dbReference type="GO" id="GO:0045892">
    <property type="term" value="P:negative regulation of DNA-templated transcription"/>
    <property type="evidence" value="ECO:0007669"/>
    <property type="project" value="UniProtKB-UniRule"/>
</dbReference>
<gene>
    <name evidence="10 13" type="primary">lexA</name>
    <name evidence="13" type="ORF">NJ959_28225</name>
</gene>
<dbReference type="GO" id="GO:0003677">
    <property type="term" value="F:DNA binding"/>
    <property type="evidence" value="ECO:0007669"/>
    <property type="project" value="UniProtKB-UniRule"/>
</dbReference>
<evidence type="ECO:0000313" key="14">
    <source>
        <dbReference type="Proteomes" id="UP001204953"/>
    </source>
</evidence>
<feature type="domain" description="Peptidase S24/S26A/S26B/S26C" evidence="11">
    <location>
        <begin position="77"/>
        <end position="194"/>
    </location>
</feature>
<reference evidence="13" key="1">
    <citation type="submission" date="2022-06" db="EMBL/GenBank/DDBJ databases">
        <title>New cyanobacteria of genus Symplocastrum in benthos of Lake Baikal.</title>
        <authorList>
            <person name="Sorokovikova E."/>
            <person name="Tikhonova I."/>
            <person name="Krasnopeev A."/>
            <person name="Evseev P."/>
            <person name="Gladkikh A."/>
            <person name="Belykh O."/>
        </authorList>
    </citation>
    <scope>NUCLEOTIDE SEQUENCE</scope>
    <source>
        <strain evidence="13">BBK-W-15</strain>
    </source>
</reference>
<comment type="function">
    <text evidence="10">Represses a number of genes involved in the response to DNA damage (SOS response), including recA and lexA. In the presence of single-stranded DNA, RecA interacts with LexA causing an autocatalytic cleavage which disrupts the DNA-binding part of LexA, leading to derepression of the SOS regulon and eventually DNA repair.</text>
</comment>
<dbReference type="AlphaFoldDB" id="A0AAE3GXG0"/>
<dbReference type="InterPro" id="IPR006200">
    <property type="entry name" value="LexA"/>
</dbReference>
<dbReference type="RefSeq" id="WP_254015043.1">
    <property type="nucleotide sequence ID" value="NZ_JAMZMM010000552.1"/>
</dbReference>
<evidence type="ECO:0000256" key="7">
    <source>
        <dbReference type="ARBA" id="ARBA00023163"/>
    </source>
</evidence>
<dbReference type="PANTHER" id="PTHR33516:SF2">
    <property type="entry name" value="LEXA REPRESSOR-RELATED"/>
    <property type="match status" value="1"/>
</dbReference>
<dbReference type="SUPFAM" id="SSF46785">
    <property type="entry name" value="Winged helix' DNA-binding domain"/>
    <property type="match status" value="1"/>
</dbReference>
<dbReference type="InterPro" id="IPR036388">
    <property type="entry name" value="WH-like_DNA-bd_sf"/>
</dbReference>
<feature type="domain" description="LexA repressor DNA-binding" evidence="12">
    <location>
        <begin position="1"/>
        <end position="65"/>
    </location>
</feature>